<evidence type="ECO:0000313" key="8">
    <source>
        <dbReference type="WBParaSite" id="nRc.2.0.1.t22525-RA"/>
    </source>
</evidence>
<keyword evidence="7" id="KW-1185">Reference proteome</keyword>
<dbReference type="PANTHER" id="PTHR19282:SF417">
    <property type="entry name" value="TETRASPANIN TSPA-RELATED"/>
    <property type="match status" value="1"/>
</dbReference>
<dbReference type="WBParaSite" id="nRc.2.0.1.t22525-RA">
    <property type="protein sequence ID" value="nRc.2.0.1.t22525-RA"/>
    <property type="gene ID" value="nRc.2.0.1.g22525"/>
</dbReference>
<comment type="caution">
    <text evidence="6">Lacks conserved residue(s) required for the propagation of feature annotation.</text>
</comment>
<evidence type="ECO:0000256" key="6">
    <source>
        <dbReference type="RuleBase" id="RU361218"/>
    </source>
</evidence>
<organism evidence="7 8">
    <name type="scientific">Romanomermis culicivorax</name>
    <name type="common">Nematode worm</name>
    <dbReference type="NCBI Taxonomy" id="13658"/>
    <lineage>
        <taxon>Eukaryota</taxon>
        <taxon>Metazoa</taxon>
        <taxon>Ecdysozoa</taxon>
        <taxon>Nematoda</taxon>
        <taxon>Enoplea</taxon>
        <taxon>Dorylaimia</taxon>
        <taxon>Mermithida</taxon>
        <taxon>Mermithoidea</taxon>
        <taxon>Mermithidae</taxon>
        <taxon>Romanomermis</taxon>
    </lineage>
</organism>
<dbReference type="InterPro" id="IPR000301">
    <property type="entry name" value="Tetraspanin_animals"/>
</dbReference>
<dbReference type="Pfam" id="PF00335">
    <property type="entry name" value="Tetraspanin"/>
    <property type="match status" value="1"/>
</dbReference>
<dbReference type="PRINTS" id="PR00259">
    <property type="entry name" value="TMFOUR"/>
</dbReference>
<dbReference type="InterPro" id="IPR018499">
    <property type="entry name" value="Tetraspanin/Peripherin"/>
</dbReference>
<dbReference type="OMA" id="YGREKWI"/>
<keyword evidence="3 6" id="KW-0812">Transmembrane</keyword>
<dbReference type="AlphaFoldDB" id="A0A915J9T5"/>
<feature type="transmembrane region" description="Helical" evidence="6">
    <location>
        <begin position="95"/>
        <end position="116"/>
    </location>
</feature>
<dbReference type="Proteomes" id="UP000887565">
    <property type="component" value="Unplaced"/>
</dbReference>
<dbReference type="Gene3D" id="1.10.1450.10">
    <property type="entry name" value="Tetraspanin"/>
    <property type="match status" value="1"/>
</dbReference>
<sequence length="220" mass="25606">MKHDVESTTLKIALFIVNFLLAISGVSLICISLWLQYDPRRNYVLNFVDLSEKDPLLLYADYLTFFTGVACFLLSFVGCFGIVKEMQCLLISYSTTFFFIIAVELFIGILAGVWYASIHDTLDDYLYNMTTFRYGREKWITNLVDTVQFYHKCCGFNGTQNYDMSYWQKTHSRGIVFKVPKSCCKQNRESFPPENFYAIDDWCQYYGYNSSGQLSSVYIQ</sequence>
<proteinExistence type="inferred from homology"/>
<evidence type="ECO:0000256" key="4">
    <source>
        <dbReference type="ARBA" id="ARBA00022989"/>
    </source>
</evidence>
<feature type="transmembrane region" description="Helical" evidence="6">
    <location>
        <begin position="57"/>
        <end position="83"/>
    </location>
</feature>
<protein>
    <recommendedName>
        <fullName evidence="6">Tetraspanin</fullName>
    </recommendedName>
</protein>
<comment type="similarity">
    <text evidence="2 6">Belongs to the tetraspanin (TM4SF) family.</text>
</comment>
<keyword evidence="5 6" id="KW-0472">Membrane</keyword>
<name>A0A915J9T5_ROMCU</name>
<keyword evidence="4 6" id="KW-1133">Transmembrane helix</keyword>
<dbReference type="InterPro" id="IPR008952">
    <property type="entry name" value="Tetraspanin_EC2_sf"/>
</dbReference>
<evidence type="ECO:0000256" key="3">
    <source>
        <dbReference type="ARBA" id="ARBA00022692"/>
    </source>
</evidence>
<evidence type="ECO:0000256" key="2">
    <source>
        <dbReference type="ARBA" id="ARBA00006840"/>
    </source>
</evidence>
<dbReference type="PIRSF" id="PIRSF002419">
    <property type="entry name" value="Tetraspanin"/>
    <property type="match status" value="1"/>
</dbReference>
<feature type="transmembrane region" description="Helical" evidence="6">
    <location>
        <begin position="12"/>
        <end position="37"/>
    </location>
</feature>
<dbReference type="PANTHER" id="PTHR19282">
    <property type="entry name" value="TETRASPANIN"/>
    <property type="match status" value="1"/>
</dbReference>
<evidence type="ECO:0000313" key="7">
    <source>
        <dbReference type="Proteomes" id="UP000887565"/>
    </source>
</evidence>
<reference evidence="8" key="1">
    <citation type="submission" date="2022-11" db="UniProtKB">
        <authorList>
            <consortium name="WormBaseParasite"/>
        </authorList>
    </citation>
    <scope>IDENTIFICATION</scope>
</reference>
<comment type="subcellular location">
    <subcellularLocation>
        <location evidence="1 6">Membrane</location>
        <topology evidence="1 6">Multi-pass membrane protein</topology>
    </subcellularLocation>
</comment>
<dbReference type="GO" id="GO:0016020">
    <property type="term" value="C:membrane"/>
    <property type="evidence" value="ECO:0007669"/>
    <property type="project" value="UniProtKB-SubCell"/>
</dbReference>
<evidence type="ECO:0000256" key="5">
    <source>
        <dbReference type="ARBA" id="ARBA00023136"/>
    </source>
</evidence>
<evidence type="ECO:0000256" key="1">
    <source>
        <dbReference type="ARBA" id="ARBA00004141"/>
    </source>
</evidence>
<dbReference type="SUPFAM" id="SSF48652">
    <property type="entry name" value="Tetraspanin"/>
    <property type="match status" value="1"/>
</dbReference>
<accession>A0A915J9T5</accession>